<evidence type="ECO:0000259" key="5">
    <source>
        <dbReference type="PROSITE" id="PS50011"/>
    </source>
</evidence>
<dbReference type="OrthoDB" id="40902at2759"/>
<proteinExistence type="predicted"/>
<gene>
    <name evidence="6" type="ORF">CHC_T00008538001</name>
</gene>
<dbReference type="Pfam" id="PF00069">
    <property type="entry name" value="Pkinase"/>
    <property type="match status" value="1"/>
</dbReference>
<keyword evidence="6" id="KW-0808">Transferase</keyword>
<evidence type="ECO:0000256" key="2">
    <source>
        <dbReference type="ARBA" id="ARBA00022840"/>
    </source>
</evidence>
<dbReference type="SUPFAM" id="SSF50729">
    <property type="entry name" value="PH domain-like"/>
    <property type="match status" value="1"/>
</dbReference>
<dbReference type="EMBL" id="HG001738">
    <property type="protein sequence ID" value="CDF35627.1"/>
    <property type="molecule type" value="Genomic_DNA"/>
</dbReference>
<dbReference type="CDD" id="cd05117">
    <property type="entry name" value="STKc_CAMK"/>
    <property type="match status" value="1"/>
</dbReference>
<dbReference type="SMART" id="SM00233">
    <property type="entry name" value="PH"/>
    <property type="match status" value="1"/>
</dbReference>
<dbReference type="SMART" id="SM00220">
    <property type="entry name" value="S_TKc"/>
    <property type="match status" value="1"/>
</dbReference>
<evidence type="ECO:0000256" key="4">
    <source>
        <dbReference type="SAM" id="MobiDB-lite"/>
    </source>
</evidence>
<feature type="binding site" evidence="3">
    <location>
        <position position="136"/>
    </location>
    <ligand>
        <name>ATP</name>
        <dbReference type="ChEBI" id="CHEBI:30616"/>
    </ligand>
</feature>
<dbReference type="InterPro" id="IPR001849">
    <property type="entry name" value="PH_domain"/>
</dbReference>
<dbReference type="KEGG" id="ccp:CHC_T00008538001"/>
<dbReference type="GO" id="GO:0004674">
    <property type="term" value="F:protein serine/threonine kinase activity"/>
    <property type="evidence" value="ECO:0007669"/>
    <property type="project" value="UniProtKB-KW"/>
</dbReference>
<name>R7QAT6_CHOCR</name>
<dbReference type="PROSITE" id="PS50011">
    <property type="entry name" value="PROTEIN_KINASE_DOM"/>
    <property type="match status" value="1"/>
</dbReference>
<dbReference type="Gene3D" id="1.10.510.10">
    <property type="entry name" value="Transferase(Phosphotransferase) domain 1"/>
    <property type="match status" value="1"/>
</dbReference>
<dbReference type="InterPro" id="IPR011993">
    <property type="entry name" value="PH-like_dom_sf"/>
</dbReference>
<feature type="region of interest" description="Disordered" evidence="4">
    <location>
        <begin position="381"/>
        <end position="439"/>
    </location>
</feature>
<dbReference type="InterPro" id="IPR017441">
    <property type="entry name" value="Protein_kinase_ATP_BS"/>
</dbReference>
<dbReference type="SUPFAM" id="SSF56112">
    <property type="entry name" value="Protein kinase-like (PK-like)"/>
    <property type="match status" value="1"/>
</dbReference>
<dbReference type="FunFam" id="1.10.510.10:FF:000571">
    <property type="entry name" value="Maternal embryonic leucine zipper kinase"/>
    <property type="match status" value="1"/>
</dbReference>
<feature type="compositionally biased region" description="Polar residues" evidence="4">
    <location>
        <begin position="400"/>
        <end position="412"/>
    </location>
</feature>
<dbReference type="Gramene" id="CDF35627">
    <property type="protein sequence ID" value="CDF35627"/>
    <property type="gene ID" value="CHC_T00008538001"/>
</dbReference>
<dbReference type="GeneID" id="17323168"/>
<dbReference type="OMA" id="FENDALM"/>
<dbReference type="Gene3D" id="2.30.29.30">
    <property type="entry name" value="Pleckstrin-homology domain (PH domain)/Phosphotyrosine-binding domain (PTB)"/>
    <property type="match status" value="1"/>
</dbReference>
<dbReference type="STRING" id="2769.R7QAT6"/>
<evidence type="ECO:0000313" key="7">
    <source>
        <dbReference type="Proteomes" id="UP000012073"/>
    </source>
</evidence>
<dbReference type="RefSeq" id="XP_005715446.1">
    <property type="nucleotide sequence ID" value="XM_005715389.1"/>
</dbReference>
<organism evidence="6 7">
    <name type="scientific">Chondrus crispus</name>
    <name type="common">Carrageen Irish moss</name>
    <name type="synonym">Polymorpha crispa</name>
    <dbReference type="NCBI Taxonomy" id="2769"/>
    <lineage>
        <taxon>Eukaryota</taxon>
        <taxon>Rhodophyta</taxon>
        <taxon>Florideophyceae</taxon>
        <taxon>Rhodymeniophycidae</taxon>
        <taxon>Gigartinales</taxon>
        <taxon>Gigartinaceae</taxon>
        <taxon>Chondrus</taxon>
    </lineage>
</organism>
<dbReference type="PROSITE" id="PS00107">
    <property type="entry name" value="PROTEIN_KINASE_ATP"/>
    <property type="match status" value="1"/>
</dbReference>
<dbReference type="PANTHER" id="PTHR24347">
    <property type="entry name" value="SERINE/THREONINE-PROTEIN KINASE"/>
    <property type="match status" value="1"/>
</dbReference>
<evidence type="ECO:0000256" key="1">
    <source>
        <dbReference type="ARBA" id="ARBA00022741"/>
    </source>
</evidence>
<accession>R7QAT6</accession>
<evidence type="ECO:0000256" key="3">
    <source>
        <dbReference type="PROSITE-ProRule" id="PRU10141"/>
    </source>
</evidence>
<dbReference type="InterPro" id="IPR008271">
    <property type="entry name" value="Ser/Thr_kinase_AS"/>
</dbReference>
<keyword evidence="6" id="KW-0418">Kinase</keyword>
<keyword evidence="7" id="KW-1185">Reference proteome</keyword>
<dbReference type="PROSITE" id="PS00108">
    <property type="entry name" value="PROTEIN_KINASE_ST"/>
    <property type="match status" value="1"/>
</dbReference>
<dbReference type="AlphaFoldDB" id="R7QAT6"/>
<dbReference type="InterPro" id="IPR011009">
    <property type="entry name" value="Kinase-like_dom_sf"/>
</dbReference>
<dbReference type="Proteomes" id="UP000012073">
    <property type="component" value="Unassembled WGS sequence"/>
</dbReference>
<keyword evidence="6" id="KW-0723">Serine/threonine-protein kinase</keyword>
<protein>
    <submittedName>
        <fullName evidence="6">Serine/threonine protein kinase</fullName>
    </submittedName>
</protein>
<keyword evidence="2 3" id="KW-0067">ATP-binding</keyword>
<evidence type="ECO:0000313" key="6">
    <source>
        <dbReference type="EMBL" id="CDF35627.1"/>
    </source>
</evidence>
<sequence>MANFRNGDPPSYAGYLLKRGRRSPQMKARHFKLFDSVLECRNDPSDSVKWSINVWKATISRTHSRGLLIVLDAQTSKIRLQSFTEADACTWEFHLRRASRRKVTSFYDLQELIGHGNFAEVQKGIDISEQETVAVKSMKKNGELMNQAAAIKQETKFALKDVRHPNVVRTLDIFNTIDQLFIVMEHGGTSLEGILEEVESIPEDDAALIIGQVLNAVEFLHSRGIVHRDIKPANILLKKTEAFFDVKLADFGLSGTITPGATTSKELRGRMGTPSFLAPEVLTSNRYTAAVDLWSVGASAFYMLSGELPFNGTSISGIFKNTAMGAFDFGGKAWNSISLQAQEFIHGLLQVDVKKRFTVADAKNHAWIKDAKDNTVLKMVSEPTEVSSPSEERRLVRVEGSSSATKSASPTGSPGEEKLQDRRRITKSSVSGPRCMAPRTPSFRRIVMPKKLNMSPRVGLDSILVQSDGRVQEPPTVERKGKLGIAGLYRRAVSNLTSMQPSAIPVTRLMQSNQD</sequence>
<dbReference type="InterPro" id="IPR000719">
    <property type="entry name" value="Prot_kinase_dom"/>
</dbReference>
<keyword evidence="1 3" id="KW-0547">Nucleotide-binding</keyword>
<reference evidence="7" key="1">
    <citation type="journal article" date="2013" name="Proc. Natl. Acad. Sci. U.S.A.">
        <title>Genome structure and metabolic features in the red seaweed Chondrus crispus shed light on evolution of the Archaeplastida.</title>
        <authorList>
            <person name="Collen J."/>
            <person name="Porcel B."/>
            <person name="Carre W."/>
            <person name="Ball S.G."/>
            <person name="Chaparro C."/>
            <person name="Tonon T."/>
            <person name="Barbeyron T."/>
            <person name="Michel G."/>
            <person name="Noel B."/>
            <person name="Valentin K."/>
            <person name="Elias M."/>
            <person name="Artiguenave F."/>
            <person name="Arun A."/>
            <person name="Aury J.M."/>
            <person name="Barbosa-Neto J.F."/>
            <person name="Bothwell J.H."/>
            <person name="Bouget F.Y."/>
            <person name="Brillet L."/>
            <person name="Cabello-Hurtado F."/>
            <person name="Capella-Gutierrez S."/>
            <person name="Charrier B."/>
            <person name="Cladiere L."/>
            <person name="Cock J.M."/>
            <person name="Coelho S.M."/>
            <person name="Colleoni C."/>
            <person name="Czjzek M."/>
            <person name="Da Silva C."/>
            <person name="Delage L."/>
            <person name="Denoeud F."/>
            <person name="Deschamps P."/>
            <person name="Dittami S.M."/>
            <person name="Gabaldon T."/>
            <person name="Gachon C.M."/>
            <person name="Groisillier A."/>
            <person name="Herve C."/>
            <person name="Jabbari K."/>
            <person name="Katinka M."/>
            <person name="Kloareg B."/>
            <person name="Kowalczyk N."/>
            <person name="Labadie K."/>
            <person name="Leblanc C."/>
            <person name="Lopez P.J."/>
            <person name="McLachlan D.H."/>
            <person name="Meslet-Cladiere L."/>
            <person name="Moustafa A."/>
            <person name="Nehr Z."/>
            <person name="Nyvall Collen P."/>
            <person name="Panaud O."/>
            <person name="Partensky F."/>
            <person name="Poulain J."/>
            <person name="Rensing S.A."/>
            <person name="Rousvoal S."/>
            <person name="Samson G."/>
            <person name="Symeonidi A."/>
            <person name="Weissenbach J."/>
            <person name="Zambounis A."/>
            <person name="Wincker P."/>
            <person name="Boyen C."/>
        </authorList>
    </citation>
    <scope>NUCLEOTIDE SEQUENCE [LARGE SCALE GENOMIC DNA]</scope>
    <source>
        <strain evidence="7">cv. Stackhouse</strain>
    </source>
</reference>
<dbReference type="GO" id="GO:0005524">
    <property type="term" value="F:ATP binding"/>
    <property type="evidence" value="ECO:0007669"/>
    <property type="project" value="UniProtKB-UniRule"/>
</dbReference>
<feature type="domain" description="Protein kinase" evidence="5">
    <location>
        <begin position="107"/>
        <end position="368"/>
    </location>
</feature>